<keyword evidence="4" id="KW-1185">Reference proteome</keyword>
<evidence type="ECO:0000313" key="4">
    <source>
        <dbReference type="Proteomes" id="UP001183222"/>
    </source>
</evidence>
<keyword evidence="1" id="KW-0732">Signal</keyword>
<evidence type="ECO:0000313" key="3">
    <source>
        <dbReference type="EMBL" id="MDT0274449.1"/>
    </source>
</evidence>
<organism evidence="3 4">
    <name type="scientific">Blastococcus goldschmidtiae</name>
    <dbReference type="NCBI Taxonomy" id="3075546"/>
    <lineage>
        <taxon>Bacteria</taxon>
        <taxon>Bacillati</taxon>
        <taxon>Actinomycetota</taxon>
        <taxon>Actinomycetes</taxon>
        <taxon>Geodermatophilales</taxon>
        <taxon>Geodermatophilaceae</taxon>
        <taxon>Blastococcus</taxon>
    </lineage>
</organism>
<feature type="chain" id="PRO_5047022331" evidence="1">
    <location>
        <begin position="29"/>
        <end position="420"/>
    </location>
</feature>
<proteinExistence type="predicted"/>
<feature type="signal peptide" evidence="1">
    <location>
        <begin position="1"/>
        <end position="28"/>
    </location>
</feature>
<feature type="domain" description="DUF3152" evidence="2">
    <location>
        <begin position="25"/>
        <end position="169"/>
    </location>
</feature>
<gene>
    <name evidence="3" type="ORF">RM425_00910</name>
</gene>
<dbReference type="Proteomes" id="UP001183222">
    <property type="component" value="Unassembled WGS sequence"/>
</dbReference>
<evidence type="ECO:0000259" key="2">
    <source>
        <dbReference type="Pfam" id="PF11350"/>
    </source>
</evidence>
<accession>A0ABU2K275</accession>
<dbReference type="Pfam" id="PF11350">
    <property type="entry name" value="DUF3152"/>
    <property type="match status" value="1"/>
</dbReference>
<dbReference type="RefSeq" id="WP_311343296.1">
    <property type="nucleotide sequence ID" value="NZ_JAVREI010000001.1"/>
</dbReference>
<dbReference type="Gene3D" id="3.40.390.10">
    <property type="entry name" value="Collagenase (Catalytic Domain)"/>
    <property type="match status" value="1"/>
</dbReference>
<dbReference type="InterPro" id="IPR013207">
    <property type="entry name" value="LGFP"/>
</dbReference>
<protein>
    <submittedName>
        <fullName evidence="3">DUF3152 domain-containing protein</fullName>
    </submittedName>
</protein>
<comment type="caution">
    <text evidence="3">The sequence shown here is derived from an EMBL/GenBank/DDBJ whole genome shotgun (WGS) entry which is preliminary data.</text>
</comment>
<dbReference type="Pfam" id="PF08310">
    <property type="entry name" value="LGFP"/>
    <property type="match status" value="4"/>
</dbReference>
<dbReference type="InterPro" id="IPR024079">
    <property type="entry name" value="MetalloPept_cat_dom_sf"/>
</dbReference>
<evidence type="ECO:0000256" key="1">
    <source>
        <dbReference type="SAM" id="SignalP"/>
    </source>
</evidence>
<dbReference type="EMBL" id="JAVREI010000001">
    <property type="protein sequence ID" value="MDT0274449.1"/>
    <property type="molecule type" value="Genomic_DNA"/>
</dbReference>
<dbReference type="SUPFAM" id="SSF55486">
    <property type="entry name" value="Metalloproteases ('zincins'), catalytic domain"/>
    <property type="match status" value="1"/>
</dbReference>
<reference evidence="4" key="1">
    <citation type="submission" date="2023-07" db="EMBL/GenBank/DDBJ databases">
        <title>30 novel species of actinomycetes from the DSMZ collection.</title>
        <authorList>
            <person name="Nouioui I."/>
        </authorList>
    </citation>
    <scope>NUCLEOTIDE SEQUENCE [LARGE SCALE GENOMIC DNA]</scope>
    <source>
        <strain evidence="4">DSM 46792</strain>
    </source>
</reference>
<dbReference type="InterPro" id="IPR022603">
    <property type="entry name" value="DUF3152"/>
</dbReference>
<sequence length="420" mass="45473">MSSTWRALLVALAAFAAVLVPPSAPAEAAERTVTYTVSSRGGVAADPGQFAAVARDALSDPRGWSLGGTLAFQQVGSGSDFDLILASPSVIANAAPGCSAQWSCRVGRSVYINDERWRFGTDAWTHSLADYQRYVILHEVGHWIGIPHTDCPARGRTAWVMQQQSISLQGCLANVWPVIAERERAGQRMGVSVNWSAIERRYRDLGQAGGRLGGPVTWELPTPGDRGRMQHYNRPDGASIYWSPSTGAHEIYGLIRSRWARTGWELGPLGFPVTGELPTPDGTGRMSHFAGSGGGSIYWHPWTGANEVYGAIRAKYGQLGWERGRLSYPVTGEWPTPDGRGRFNHFAGSGGASIYWTPSTGAHEVYGAIRGRWAERGWERGPLGYPVSGEYDVPGGRQSDFEGGSIRWNAATGATEVLPR</sequence>
<name>A0ABU2K275_9ACTN</name>